<feature type="compositionally biased region" description="Basic and acidic residues" evidence="1">
    <location>
        <begin position="623"/>
        <end position="634"/>
    </location>
</feature>
<feature type="compositionally biased region" description="Acidic residues" evidence="1">
    <location>
        <begin position="84"/>
        <end position="96"/>
    </location>
</feature>
<dbReference type="EMBL" id="JAKEKT020000043">
    <property type="protein sequence ID" value="KAL1641077.1"/>
    <property type="molecule type" value="Genomic_DNA"/>
</dbReference>
<evidence type="ECO:0000313" key="3">
    <source>
        <dbReference type="Proteomes" id="UP001521184"/>
    </source>
</evidence>
<dbReference type="Proteomes" id="UP001521184">
    <property type="component" value="Unassembled WGS sequence"/>
</dbReference>
<feature type="compositionally biased region" description="Basic and acidic residues" evidence="1">
    <location>
        <begin position="657"/>
        <end position="669"/>
    </location>
</feature>
<feature type="region of interest" description="Disordered" evidence="1">
    <location>
        <begin position="180"/>
        <end position="213"/>
    </location>
</feature>
<organism evidence="2 3">
    <name type="scientific">Diplodia intermedia</name>
    <dbReference type="NCBI Taxonomy" id="856260"/>
    <lineage>
        <taxon>Eukaryota</taxon>
        <taxon>Fungi</taxon>
        <taxon>Dikarya</taxon>
        <taxon>Ascomycota</taxon>
        <taxon>Pezizomycotina</taxon>
        <taxon>Dothideomycetes</taxon>
        <taxon>Dothideomycetes incertae sedis</taxon>
        <taxon>Botryosphaeriales</taxon>
        <taxon>Botryosphaeriaceae</taxon>
        <taxon>Diplodia</taxon>
    </lineage>
</organism>
<accession>A0ABR3TNI1</accession>
<proteinExistence type="predicted"/>
<sequence>MKRNGNITSFFRPFTEPSNNRALSEERRDRVEDEISSRRVGIAEPSLSFISSTSSLPGTQRSQSSTTSKRILKDGLAIVRTSDSEEDEDSESELEDLSTILRKKQRVQGPSGESKPTMKAKQGNARPTYGLRSYLKRVPPKREFESIVAPRKEYKIKLADLVAEKQRGLDAEARVLEAERRAEAAQKEEEESRESNRLTKEQLSTTLGDDENAQRTLDALQRTEGLETSEVWQFFGPRKAVRSTLKFPTQGLSGEGWHKKMIEPSTRDAMFLSGIIKSRIHEEALPDEIVLWMIDELCQNREEELTAVYLDVLDTSVPGGTRPLLEFLRRAAPNIHSGAIEYVLEVLIRLSFDDSVRQDGYTQTLCQEAIAAMLRTPSAQDECGALQRVSQTLFKNFKNHGSKDDRFINHSLQAQLVQSLPFGTQREATFQRRLALAFFLDSPKPLTLSLTAPGILPAVLQSLALNPLYRFGQSTDYADVTAAFTLLDTAIDNGFSNRAFTQTLCSIGRRARDAASRQLRDAARAAEDEFNLGIDALTATIRRIMGQIRGSGTGSVRMTEAKGAMERLVYRLESSVRTREKSSKDIFAHGVGRSAGLLESWVEAGGGGGNGGGGIEEVNGNAPKKEEHGGVKGEPDDERADQVAAEVDQDVEVVDGDVGHDVKQEADGA</sequence>
<feature type="region of interest" description="Disordered" evidence="1">
    <location>
        <begin position="1"/>
        <end position="133"/>
    </location>
</feature>
<evidence type="ECO:0000256" key="1">
    <source>
        <dbReference type="SAM" id="MobiDB-lite"/>
    </source>
</evidence>
<comment type="caution">
    <text evidence="2">The sequence shown here is derived from an EMBL/GenBank/DDBJ whole genome shotgun (WGS) entry which is preliminary data.</text>
</comment>
<feature type="region of interest" description="Disordered" evidence="1">
    <location>
        <begin position="608"/>
        <end position="669"/>
    </location>
</feature>
<evidence type="ECO:0000313" key="2">
    <source>
        <dbReference type="EMBL" id="KAL1641077.1"/>
    </source>
</evidence>
<feature type="compositionally biased region" description="Basic and acidic residues" evidence="1">
    <location>
        <begin position="23"/>
        <end position="37"/>
    </location>
</feature>
<reference evidence="2 3" key="1">
    <citation type="journal article" date="2023" name="Plant Dis.">
        <title>First Report of Diplodia intermedia Causing Canker and Dieback Diseases on Apple Trees in Canada.</title>
        <authorList>
            <person name="Ellouze W."/>
            <person name="Ilyukhin E."/>
            <person name="Sulman M."/>
            <person name="Ali S."/>
        </authorList>
    </citation>
    <scope>NUCLEOTIDE SEQUENCE [LARGE SCALE GENOMIC DNA]</scope>
    <source>
        <strain evidence="2 3">M45-28</strain>
    </source>
</reference>
<name>A0ABR3TNI1_9PEZI</name>
<feature type="compositionally biased region" description="Low complexity" evidence="1">
    <location>
        <begin position="46"/>
        <end position="68"/>
    </location>
</feature>
<gene>
    <name evidence="2" type="ORF">SLS58_006349</name>
</gene>
<protein>
    <submittedName>
        <fullName evidence="2">Uncharacterized protein</fullName>
    </submittedName>
</protein>
<keyword evidence="3" id="KW-1185">Reference proteome</keyword>